<dbReference type="AlphaFoldDB" id="A0A517ST20"/>
<organism evidence="1 2">
    <name type="scientific">Stieleria bergensis</name>
    <dbReference type="NCBI Taxonomy" id="2528025"/>
    <lineage>
        <taxon>Bacteria</taxon>
        <taxon>Pseudomonadati</taxon>
        <taxon>Planctomycetota</taxon>
        <taxon>Planctomycetia</taxon>
        <taxon>Pirellulales</taxon>
        <taxon>Pirellulaceae</taxon>
        <taxon>Stieleria</taxon>
    </lineage>
</organism>
<reference evidence="1 2" key="1">
    <citation type="submission" date="2019-02" db="EMBL/GenBank/DDBJ databases">
        <title>Deep-cultivation of Planctomycetes and their phenomic and genomic characterization uncovers novel biology.</title>
        <authorList>
            <person name="Wiegand S."/>
            <person name="Jogler M."/>
            <person name="Boedeker C."/>
            <person name="Pinto D."/>
            <person name="Vollmers J."/>
            <person name="Rivas-Marin E."/>
            <person name="Kohn T."/>
            <person name="Peeters S.H."/>
            <person name="Heuer A."/>
            <person name="Rast P."/>
            <person name="Oberbeckmann S."/>
            <person name="Bunk B."/>
            <person name="Jeske O."/>
            <person name="Meyerdierks A."/>
            <person name="Storesund J.E."/>
            <person name="Kallscheuer N."/>
            <person name="Luecker S."/>
            <person name="Lage O.M."/>
            <person name="Pohl T."/>
            <person name="Merkel B.J."/>
            <person name="Hornburger P."/>
            <person name="Mueller R.-W."/>
            <person name="Bruemmer F."/>
            <person name="Labrenz M."/>
            <person name="Spormann A.M."/>
            <person name="Op den Camp H."/>
            <person name="Overmann J."/>
            <person name="Amann R."/>
            <person name="Jetten M.S.M."/>
            <person name="Mascher T."/>
            <person name="Medema M.H."/>
            <person name="Devos D.P."/>
            <person name="Kaster A.-K."/>
            <person name="Ovreas L."/>
            <person name="Rohde M."/>
            <person name="Galperin M.Y."/>
            <person name="Jogler C."/>
        </authorList>
    </citation>
    <scope>NUCLEOTIDE SEQUENCE [LARGE SCALE GENOMIC DNA]</scope>
    <source>
        <strain evidence="1 2">SV_7m_r</strain>
    </source>
</reference>
<dbReference type="RefSeq" id="WP_145271047.1">
    <property type="nucleotide sequence ID" value="NZ_CP036272.1"/>
</dbReference>
<gene>
    <name evidence="1" type="ORF">SV7mr_17830</name>
</gene>
<proteinExistence type="predicted"/>
<name>A0A517ST20_9BACT</name>
<dbReference type="EMBL" id="CP036272">
    <property type="protein sequence ID" value="QDT59276.1"/>
    <property type="molecule type" value="Genomic_DNA"/>
</dbReference>
<keyword evidence="2" id="KW-1185">Reference proteome</keyword>
<dbReference type="OrthoDB" id="282364at2"/>
<sequence length="401" mass="44131">MPVDKSKFPIVLLCIVATFFSGCATGPKRMVSDWREYNESTVEVGNQELLLNLVRLRYDEYPGLLRVTNITAQRNWTYSGTLAANVPEGGPDALAAGLTGPRSERPTVSFNPGGRELIAAALKPVSLDVLYLAAYMGWPASITWPLMIKSINDVNIAPSHHGQMPGTAEMTNEFLMIALSVRSLQDQRLLEVGRIEKLVPINEGLDPQLITASDRIQALNSGYTFVDSGNGDSLTLSKTKQLTVLRFAAEAIGTPEHANLVQMLGIDPQSKTFELEPGYEGYLKEEDLPRQDIEIGMRSLFEMLFLLSRGVQVPQCDLRCGVAPALADYPISDSMVGGFVVKCCDKRPACASVAVQYRDTWFYIDSRDQDSKAKFFLLKLIFDTQTEAAIDDSAPLLTLPL</sequence>
<protein>
    <submittedName>
        <fullName evidence="1">Uncharacterized protein</fullName>
    </submittedName>
</protein>
<evidence type="ECO:0000313" key="1">
    <source>
        <dbReference type="EMBL" id="QDT59276.1"/>
    </source>
</evidence>
<evidence type="ECO:0000313" key="2">
    <source>
        <dbReference type="Proteomes" id="UP000315003"/>
    </source>
</evidence>
<accession>A0A517ST20</accession>
<dbReference type="PROSITE" id="PS51257">
    <property type="entry name" value="PROKAR_LIPOPROTEIN"/>
    <property type="match status" value="1"/>
</dbReference>
<dbReference type="Proteomes" id="UP000315003">
    <property type="component" value="Chromosome"/>
</dbReference>